<accession>A0A1L2CVR2</accession>
<dbReference type="EMBL" id="KU574722">
    <property type="protein sequence ID" value="AMM44087.1"/>
    <property type="molecule type" value="Genomic_DNA"/>
</dbReference>
<proteinExistence type="predicted"/>
<dbReference type="Proteomes" id="UP000223891">
    <property type="component" value="Segment"/>
</dbReference>
<gene>
    <name evidence="1" type="ORF">CBB_524</name>
</gene>
<evidence type="ECO:0000313" key="2">
    <source>
        <dbReference type="Proteomes" id="UP000223891"/>
    </source>
</evidence>
<name>A0A1L2CVR2_9CAUD</name>
<evidence type="ECO:0000313" key="1">
    <source>
        <dbReference type="EMBL" id="AMM44087.1"/>
    </source>
</evidence>
<keyword evidence="2" id="KW-1185">Reference proteome</keyword>
<reference evidence="2" key="1">
    <citation type="submission" date="2016-01" db="EMBL/GenBank/DDBJ databases">
        <title>Isolation and Characterization of Enterobacteria phage CBB.</title>
        <authorList>
            <person name="Buttimer C.T.H."/>
            <person name="Hendrix H."/>
            <person name="Alexandre H."/>
            <person name="O'Mahony J."/>
            <person name="Lavigne R."/>
            <person name="Coffey A."/>
        </authorList>
    </citation>
    <scope>NUCLEOTIDE SEQUENCE [LARGE SCALE GENOMIC DNA]</scope>
</reference>
<organism evidence="1 2">
    <name type="scientific">Pectobacterium phage vB_PcaM_CBB</name>
    <dbReference type="NCBI Taxonomy" id="2772511"/>
    <lineage>
        <taxon>Viruses</taxon>
        <taxon>Duplodnaviria</taxon>
        <taxon>Heunggongvirae</taxon>
        <taxon>Uroviricota</taxon>
        <taxon>Caudoviricetes</taxon>
        <taxon>Mimasvirus</taxon>
        <taxon>Mimasvirus CBB</taxon>
    </lineage>
</organism>
<protein>
    <submittedName>
        <fullName evidence="1">Uncharacterized protein</fullName>
    </submittedName>
</protein>
<sequence>MGTILMKAELQDVSVDNIKQYCFDHLNGREVEFFATRPQLREALVKADISPSLQHSLNSYKTLTRDECISILENSSQIWNSIVTDYQYDLDLLYKVANKINLSYVDCQESLDVAFVKQYADSMDISDFVSRRINNGTIEQFFEVPQVMNRYMRTAVRWSISRPELVSFIARHKTDIQRTEIEKFVDELYNKPVSEETLTAAYSDHRRASHSVDTVVSYFKRNRTKVEYATWDDYVLDCQRTGDDGLADCWFRDFFRPEICEYAGIQI</sequence>